<protein>
    <submittedName>
        <fullName evidence="1">Uncharacterized protein</fullName>
    </submittedName>
</protein>
<reference evidence="1" key="1">
    <citation type="submission" date="2019-11" db="EMBL/GenBank/DDBJ databases">
        <title>Nori genome reveals adaptations in red seaweeds to the harsh intertidal environment.</title>
        <authorList>
            <person name="Wang D."/>
            <person name="Mao Y."/>
        </authorList>
    </citation>
    <scope>NUCLEOTIDE SEQUENCE</scope>
    <source>
        <tissue evidence="1">Gametophyte</tissue>
    </source>
</reference>
<keyword evidence="2" id="KW-1185">Reference proteome</keyword>
<organism evidence="1 2">
    <name type="scientific">Pyropia yezoensis</name>
    <name type="common">Susabi-nori</name>
    <name type="synonym">Porphyra yezoensis</name>
    <dbReference type="NCBI Taxonomy" id="2788"/>
    <lineage>
        <taxon>Eukaryota</taxon>
        <taxon>Rhodophyta</taxon>
        <taxon>Bangiophyceae</taxon>
        <taxon>Bangiales</taxon>
        <taxon>Bangiaceae</taxon>
        <taxon>Pyropia</taxon>
    </lineage>
</organism>
<evidence type="ECO:0000313" key="2">
    <source>
        <dbReference type="Proteomes" id="UP000798662"/>
    </source>
</evidence>
<comment type="caution">
    <text evidence="1">The sequence shown here is derived from an EMBL/GenBank/DDBJ whole genome shotgun (WGS) entry which is preliminary data.</text>
</comment>
<evidence type="ECO:0000313" key="1">
    <source>
        <dbReference type="EMBL" id="KAK1867469.1"/>
    </source>
</evidence>
<sequence length="877" mass="87941">MATPTRSEARRRRRRRPSAAAAVAAAAAAIAVALSAAALAAGAPSPAAAAARWGRRLAHSGHDHGHAHAHAHVGAPSVKDLDPSEVGVLPGELPPPGEADDGAHAVPGDAGYTVIDLDGDGKEEVLLDGSASHTHNTGDGDDEGYGGLVAVTWSTGANDKTIIGADIKVPYTFPLGTHTVKLTVKDFAGDIHAATTTVRVTDGASTGVWCYYYEGETGLAPKSKPSYAAGAKGISFPDRGSFGVPWGGALNGAAKGSVDLAAGAHSFEVTYAAGGGAARLMMSTTPSVGGLSHNAGSILPVLESLSLPGGSTGGGNTLALSGSGFLPGEKVTVGGKAAKILEDVNGVASTDSINVEVPAADGPGPAQVVVTTVNGASNALTYTYTAGSSTSPQDVVWETDVLKGPGGGNYGLGGGTTIAVGPDRRLYVGTAGGWIHRLDVDYISLTVTGGCDRKVGGQILGVSFSPRDTDFAQPTMYISTGELKTGDWKAGRVLSVKSLGGGACFSAPKEVVTGLPVQARRDHSVGRPAWDQNGDMLLPVGGVTNAGVVAEKTGGLAESPLSGAIVRVPLGTKGGSFNGAITYSNNDPGSATQTGGDVSVWAAGLRNALFLERHSSGGYWILDNGANAGFGDVSTGCGGGNDAPFGGNGDSNDKLLAVKGGGYYGHPNRNRARAGGAAARECTYRKPGAQAPGYTPPVALFDSSTNGIAEMRTNVFGGAVKGHLFFSKFASGGDGALHTAVVSGGGSLVGGGGGVKLVKPHSGLSIAISPYGALLMPRVRQGQIVVLRPVYDTDQGRGVMVMSVTPNRGPRGGGYRVFIAAHNVPASPTVTVGGKACTGVNVESNGLTCVMPAGMGKVAVSIGGVSVKGHDFEYLSV</sequence>
<dbReference type="Proteomes" id="UP000798662">
    <property type="component" value="Chromosome 3"/>
</dbReference>
<dbReference type="EMBL" id="CM020620">
    <property type="protein sequence ID" value="KAK1867469.1"/>
    <property type="molecule type" value="Genomic_DNA"/>
</dbReference>
<gene>
    <name evidence="1" type="ORF">I4F81_009976</name>
</gene>
<accession>A0ACC3CB05</accession>
<proteinExistence type="predicted"/>
<name>A0ACC3CB05_PYRYE</name>